<organism evidence="2 3">
    <name type="scientific">Tilletia caries</name>
    <name type="common">wheat bunt fungus</name>
    <dbReference type="NCBI Taxonomy" id="13290"/>
    <lineage>
        <taxon>Eukaryota</taxon>
        <taxon>Fungi</taxon>
        <taxon>Dikarya</taxon>
        <taxon>Basidiomycota</taxon>
        <taxon>Ustilaginomycotina</taxon>
        <taxon>Exobasidiomycetes</taxon>
        <taxon>Tilletiales</taxon>
        <taxon>Tilletiaceae</taxon>
        <taxon>Tilletia</taxon>
    </lineage>
</organism>
<dbReference type="EMBL" id="LWDD02000581">
    <property type="protein sequence ID" value="KAE8258533.1"/>
    <property type="molecule type" value="Genomic_DNA"/>
</dbReference>
<dbReference type="InterPro" id="IPR057678">
    <property type="entry name" value="DUF7918"/>
</dbReference>
<evidence type="ECO:0000313" key="2">
    <source>
        <dbReference type="EMBL" id="KAE8258533.1"/>
    </source>
</evidence>
<name>A0A177VDB9_9BASI</name>
<comment type="caution">
    <text evidence="2">The sequence shown here is derived from an EMBL/GenBank/DDBJ whole genome shotgun (WGS) entry which is preliminary data.</text>
</comment>
<evidence type="ECO:0000313" key="3">
    <source>
        <dbReference type="Proteomes" id="UP000077671"/>
    </source>
</evidence>
<dbReference type="Pfam" id="PF25534">
    <property type="entry name" value="DUF7918"/>
    <property type="match status" value="1"/>
</dbReference>
<gene>
    <name evidence="2" type="ORF">A4X03_0g4345</name>
</gene>
<reference evidence="2" key="1">
    <citation type="submission" date="2016-04" db="EMBL/GenBank/DDBJ databases">
        <authorList>
            <person name="Nguyen H.D."/>
            <person name="Kesanakurti P."/>
            <person name="Cullis J."/>
            <person name="Levesque C.A."/>
            <person name="Hambleton S."/>
        </authorList>
    </citation>
    <scope>NUCLEOTIDE SEQUENCE</scope>
    <source>
        <strain evidence="2">DAOMC 238032</strain>
    </source>
</reference>
<protein>
    <recommendedName>
        <fullName evidence="1">DUF7918 domain-containing protein</fullName>
    </recommendedName>
</protein>
<feature type="domain" description="DUF7918" evidence="1">
    <location>
        <begin position="41"/>
        <end position="223"/>
    </location>
</feature>
<proteinExistence type="predicted"/>
<dbReference type="AlphaFoldDB" id="A0A177VDB9"/>
<evidence type="ECO:0000259" key="1">
    <source>
        <dbReference type="Pfam" id="PF25534"/>
    </source>
</evidence>
<dbReference type="Proteomes" id="UP000077671">
    <property type="component" value="Unassembled WGS sequence"/>
</dbReference>
<accession>A0A177VDB9</accession>
<reference evidence="2" key="2">
    <citation type="journal article" date="2019" name="IMA Fungus">
        <title>Genome sequencing and comparison of five Tilletia species to identify candidate genes for the detection of regulated species infecting wheat.</title>
        <authorList>
            <person name="Nguyen H.D.T."/>
            <person name="Sultana T."/>
            <person name="Kesanakurti P."/>
            <person name="Hambleton S."/>
        </authorList>
    </citation>
    <scope>NUCLEOTIDE SEQUENCE</scope>
    <source>
        <strain evidence="2">DAOMC 238032</strain>
    </source>
</reference>
<sequence>MSEPSDQSRPSRNGIWLDCRKFCILLIDSADSAMRLYGIRKDGNSAEAWVEAKEGEQFSIKARRKAKIRAGEFSVHLSFGGQFVAGRICGPDDWPCNIGERYISTTEAQPLMFSKPKVTDDEVNCIRKPEEVARLGEIRIEVRKVESTQSCEERLYSTEDIGPQKAIYERAKKVGAVQLGVGPTISKPSQPPVLPIYDETFEKVTFTIHCTTHVGLQLLGHIPIPTQIEAPPISPKKRSREQDDIEVEQKRLRDELDRLDKRRRILDEADSSSSAVAQAGKSSISVKRERTVFDFSRGGTADAPFAIDDE</sequence>